<proteinExistence type="predicted"/>
<evidence type="ECO:0000256" key="1">
    <source>
        <dbReference type="ARBA" id="ARBA00022737"/>
    </source>
</evidence>
<evidence type="ECO:0000259" key="4">
    <source>
        <dbReference type="SMART" id="SM00223"/>
    </source>
</evidence>
<keyword evidence="1" id="KW-0677">Repeat</keyword>
<evidence type="ECO:0000313" key="5">
    <source>
        <dbReference type="EMBL" id="TMW65402.1"/>
    </source>
</evidence>
<dbReference type="Pfam" id="PF14295">
    <property type="entry name" value="PAN_4"/>
    <property type="match status" value="4"/>
</dbReference>
<dbReference type="EMBL" id="SPLM01000037">
    <property type="protein sequence ID" value="TMW65402.1"/>
    <property type="molecule type" value="Genomic_DNA"/>
</dbReference>
<protein>
    <recommendedName>
        <fullName evidence="4">Apple domain-containing protein</fullName>
    </recommendedName>
</protein>
<dbReference type="InterPro" id="IPR003609">
    <property type="entry name" value="Pan_app"/>
</dbReference>
<evidence type="ECO:0000256" key="3">
    <source>
        <dbReference type="SAM" id="SignalP"/>
    </source>
</evidence>
<dbReference type="InterPro" id="IPR000177">
    <property type="entry name" value="Apple"/>
</dbReference>
<dbReference type="GO" id="GO:0005576">
    <property type="term" value="C:extracellular region"/>
    <property type="evidence" value="ECO:0007669"/>
    <property type="project" value="InterPro"/>
</dbReference>
<dbReference type="Proteomes" id="UP000794436">
    <property type="component" value="Unassembled WGS sequence"/>
</dbReference>
<evidence type="ECO:0000256" key="2">
    <source>
        <dbReference type="ARBA" id="ARBA00023157"/>
    </source>
</evidence>
<evidence type="ECO:0000313" key="6">
    <source>
        <dbReference type="Proteomes" id="UP000794436"/>
    </source>
</evidence>
<comment type="caution">
    <text evidence="5">The sequence shown here is derived from an EMBL/GenBank/DDBJ whole genome shotgun (WGS) entry which is preliminary data.</text>
</comment>
<organism evidence="5 6">
    <name type="scientific">Pythium oligandrum</name>
    <name type="common">Mycoparasitic fungus</name>
    <dbReference type="NCBI Taxonomy" id="41045"/>
    <lineage>
        <taxon>Eukaryota</taxon>
        <taxon>Sar</taxon>
        <taxon>Stramenopiles</taxon>
        <taxon>Oomycota</taxon>
        <taxon>Peronosporomycetes</taxon>
        <taxon>Pythiales</taxon>
        <taxon>Pythiaceae</taxon>
        <taxon>Pythium</taxon>
    </lineage>
</organism>
<dbReference type="Gene3D" id="3.50.4.10">
    <property type="entry name" value="Hepatocyte Growth Factor"/>
    <property type="match status" value="4"/>
</dbReference>
<feature type="domain" description="Apple" evidence="4">
    <location>
        <begin position="50"/>
        <end position="118"/>
    </location>
</feature>
<keyword evidence="6" id="KW-1185">Reference proteome</keyword>
<dbReference type="PANTHER" id="PTHR33946:SF4">
    <property type="entry name" value="COAGULATION FACTOR XI"/>
    <property type="match status" value="1"/>
</dbReference>
<name>A0A8K1FN13_PYTOL</name>
<reference evidence="5" key="1">
    <citation type="submission" date="2019-03" db="EMBL/GenBank/DDBJ databases">
        <title>Long read genome sequence of the mycoparasitic Pythium oligandrum ATCC 38472 isolated from sugarbeet rhizosphere.</title>
        <authorList>
            <person name="Gaulin E."/>
        </authorList>
    </citation>
    <scope>NUCLEOTIDE SEQUENCE</scope>
    <source>
        <strain evidence="5">ATCC 38472_TT</strain>
    </source>
</reference>
<feature type="domain" description="Apple" evidence="4">
    <location>
        <begin position="201"/>
        <end position="276"/>
    </location>
</feature>
<accession>A0A8K1FN13</accession>
<dbReference type="PANTHER" id="PTHR33946">
    <property type="match status" value="1"/>
</dbReference>
<keyword evidence="3" id="KW-0732">Signal</keyword>
<dbReference type="OrthoDB" id="156202at2759"/>
<dbReference type="AlphaFoldDB" id="A0A8K1FN13"/>
<keyword evidence="2" id="KW-1015">Disulfide bond</keyword>
<feature type="chain" id="PRO_5035444423" description="Apple domain-containing protein" evidence="3">
    <location>
        <begin position="22"/>
        <end position="343"/>
    </location>
</feature>
<gene>
    <name evidence="5" type="ORF">Poli38472_008044</name>
</gene>
<feature type="signal peptide" evidence="3">
    <location>
        <begin position="1"/>
        <end position="21"/>
    </location>
</feature>
<dbReference type="GO" id="GO:0006508">
    <property type="term" value="P:proteolysis"/>
    <property type="evidence" value="ECO:0007669"/>
    <property type="project" value="InterPro"/>
</dbReference>
<sequence>MSKVLLILLLVVWIAHPGVSATPSLRSVADVQRRLAKMEFMAAMMLQPACVIENGFDYVGNDLKNVGGTVEFCCGQCYTTPGCKAFSWSNHNGGTCWLKSGRGQIVVNPNVKSALMLFGQPLVCQLQQDIDYVDNDLARISATKAEDCCGICRGYLGCRAYSWSDFMGGSCWLKSKKGQEVYKAGVRSAEAYPTGSGGQTCTLQADTDYVGNDIGNAYSPTPDGCCQICKNMNGCRAFSWTGLNGGTCWLKNLKGNVISKAGVTSAQVYGNPPPTCTLENDIDYVNFDIGNAPSADPILCCSICKERSGCKAFSWSNHEGGTCWLKSAKGATITKPGVKSAVV</sequence>
<feature type="domain" description="Apple" evidence="4">
    <location>
        <begin position="124"/>
        <end position="189"/>
    </location>
</feature>
<dbReference type="CDD" id="cd01100">
    <property type="entry name" value="APPLE_Factor_XI_like"/>
    <property type="match status" value="1"/>
</dbReference>
<dbReference type="SMART" id="SM00223">
    <property type="entry name" value="APPLE"/>
    <property type="match status" value="4"/>
</dbReference>
<feature type="domain" description="Apple" evidence="4">
    <location>
        <begin position="278"/>
        <end position="341"/>
    </location>
</feature>